<dbReference type="InterPro" id="IPR007867">
    <property type="entry name" value="GMC_OxRtase_C"/>
</dbReference>
<reference evidence="3" key="1">
    <citation type="journal article" date="2020" name="Cell">
        <title>Large-Scale Comparative Analyses of Tick Genomes Elucidate Their Genetic Diversity and Vector Capacities.</title>
        <authorList>
            <consortium name="Tick Genome and Microbiome Consortium (TIGMIC)"/>
            <person name="Jia N."/>
            <person name="Wang J."/>
            <person name="Shi W."/>
            <person name="Du L."/>
            <person name="Sun Y."/>
            <person name="Zhan W."/>
            <person name="Jiang J.F."/>
            <person name="Wang Q."/>
            <person name="Zhang B."/>
            <person name="Ji P."/>
            <person name="Bell-Sakyi L."/>
            <person name="Cui X.M."/>
            <person name="Yuan T.T."/>
            <person name="Jiang B.G."/>
            <person name="Yang W.F."/>
            <person name="Lam T.T."/>
            <person name="Chang Q.C."/>
            <person name="Ding S.J."/>
            <person name="Wang X.J."/>
            <person name="Zhu J.G."/>
            <person name="Ruan X.D."/>
            <person name="Zhao L."/>
            <person name="Wei J.T."/>
            <person name="Ye R.Z."/>
            <person name="Que T.C."/>
            <person name="Du C.H."/>
            <person name="Zhou Y.H."/>
            <person name="Cheng J.X."/>
            <person name="Dai P.F."/>
            <person name="Guo W.B."/>
            <person name="Han X.H."/>
            <person name="Huang E.J."/>
            <person name="Li L.F."/>
            <person name="Wei W."/>
            <person name="Gao Y.C."/>
            <person name="Liu J.Z."/>
            <person name="Shao H.Z."/>
            <person name="Wang X."/>
            <person name="Wang C.C."/>
            <person name="Yang T.C."/>
            <person name="Huo Q.B."/>
            <person name="Li W."/>
            <person name="Chen H.Y."/>
            <person name="Chen S.E."/>
            <person name="Zhou L.G."/>
            <person name="Ni X.B."/>
            <person name="Tian J.H."/>
            <person name="Sheng Y."/>
            <person name="Liu T."/>
            <person name="Pan Y.S."/>
            <person name="Xia L.Y."/>
            <person name="Li J."/>
            <person name="Zhao F."/>
            <person name="Cao W.C."/>
        </authorList>
    </citation>
    <scope>NUCLEOTIDE SEQUENCE</scope>
    <source>
        <strain evidence="3">Rmic-2018</strain>
    </source>
</reference>
<feature type="domain" description="Glucose-methanol-choline oxidoreductase C-terminal" evidence="2">
    <location>
        <begin position="45"/>
        <end position="73"/>
    </location>
</feature>
<dbReference type="InterPro" id="IPR012132">
    <property type="entry name" value="GMC_OxRdtase"/>
</dbReference>
<sequence>MTVMDDGPHHRSSLDVAQDSVRVVFGLPQLLADEHMRQAFGVRGGVTGLRVVDASVIPDMLSGHLNAPVVMIAEKAADMILEDAQNILQLGSRVVASSLLEAPLGEGMVFTSAAASPSGSAFLLWLCAMAMFQTLLRPHALIHL</sequence>
<keyword evidence="4" id="KW-1185">Reference proteome</keyword>
<comment type="caution">
    <text evidence="3">The sequence shown here is derived from an EMBL/GenBank/DDBJ whole genome shotgun (WGS) entry which is preliminary data.</text>
</comment>
<dbReference type="VEuPathDB" id="VectorBase:LOC119159804"/>
<organism evidence="3 4">
    <name type="scientific">Rhipicephalus microplus</name>
    <name type="common">Cattle tick</name>
    <name type="synonym">Boophilus microplus</name>
    <dbReference type="NCBI Taxonomy" id="6941"/>
    <lineage>
        <taxon>Eukaryota</taxon>
        <taxon>Metazoa</taxon>
        <taxon>Ecdysozoa</taxon>
        <taxon>Arthropoda</taxon>
        <taxon>Chelicerata</taxon>
        <taxon>Arachnida</taxon>
        <taxon>Acari</taxon>
        <taxon>Parasitiformes</taxon>
        <taxon>Ixodida</taxon>
        <taxon>Ixodoidea</taxon>
        <taxon>Ixodidae</taxon>
        <taxon>Rhipicephalinae</taxon>
        <taxon>Rhipicephalus</taxon>
        <taxon>Boophilus</taxon>
    </lineage>
</organism>
<evidence type="ECO:0000313" key="3">
    <source>
        <dbReference type="EMBL" id="KAH8038858.1"/>
    </source>
</evidence>
<dbReference type="Gene3D" id="3.50.50.60">
    <property type="entry name" value="FAD/NAD(P)-binding domain"/>
    <property type="match status" value="1"/>
</dbReference>
<dbReference type="SUPFAM" id="SSF51905">
    <property type="entry name" value="FAD/NAD(P)-binding domain"/>
    <property type="match status" value="1"/>
</dbReference>
<dbReference type="GO" id="GO:0050660">
    <property type="term" value="F:flavin adenine dinucleotide binding"/>
    <property type="evidence" value="ECO:0007669"/>
    <property type="project" value="InterPro"/>
</dbReference>
<reference evidence="3" key="2">
    <citation type="submission" date="2021-09" db="EMBL/GenBank/DDBJ databases">
        <authorList>
            <person name="Jia N."/>
            <person name="Wang J."/>
            <person name="Shi W."/>
            <person name="Du L."/>
            <person name="Sun Y."/>
            <person name="Zhan W."/>
            <person name="Jiang J."/>
            <person name="Wang Q."/>
            <person name="Zhang B."/>
            <person name="Ji P."/>
            <person name="Sakyi L.B."/>
            <person name="Cui X."/>
            <person name="Yuan T."/>
            <person name="Jiang B."/>
            <person name="Yang W."/>
            <person name="Lam T.T.-Y."/>
            <person name="Chang Q."/>
            <person name="Ding S."/>
            <person name="Wang X."/>
            <person name="Zhu J."/>
            <person name="Ruan X."/>
            <person name="Zhao L."/>
            <person name="Wei J."/>
            <person name="Que T."/>
            <person name="Du C."/>
            <person name="Cheng J."/>
            <person name="Dai P."/>
            <person name="Han X."/>
            <person name="Huang E."/>
            <person name="Gao Y."/>
            <person name="Liu J."/>
            <person name="Shao H."/>
            <person name="Ye R."/>
            <person name="Li L."/>
            <person name="Wei W."/>
            <person name="Wang X."/>
            <person name="Wang C."/>
            <person name="Huo Q."/>
            <person name="Li W."/>
            <person name="Guo W."/>
            <person name="Chen H."/>
            <person name="Chen S."/>
            <person name="Zhou L."/>
            <person name="Zhou L."/>
            <person name="Ni X."/>
            <person name="Tian J."/>
            <person name="Zhou Y."/>
            <person name="Sheng Y."/>
            <person name="Liu T."/>
            <person name="Pan Y."/>
            <person name="Xia L."/>
            <person name="Li J."/>
            <person name="Zhao F."/>
            <person name="Cao W."/>
        </authorList>
    </citation>
    <scope>NUCLEOTIDE SEQUENCE</scope>
    <source>
        <strain evidence="3">Rmic-2018</strain>
        <tissue evidence="3">Larvae</tissue>
    </source>
</reference>
<dbReference type="AlphaFoldDB" id="A0A9J6EWX9"/>
<accession>A0A9J6EWX9</accession>
<proteinExistence type="inferred from homology"/>
<protein>
    <recommendedName>
        <fullName evidence="2">Glucose-methanol-choline oxidoreductase C-terminal domain-containing protein</fullName>
    </recommendedName>
</protein>
<evidence type="ECO:0000256" key="1">
    <source>
        <dbReference type="ARBA" id="ARBA00010790"/>
    </source>
</evidence>
<dbReference type="PANTHER" id="PTHR11552:SF227">
    <property type="entry name" value="GLUCOSE DEHYDROGENASE [FAD, QUINONE]-LIKE PROTEIN"/>
    <property type="match status" value="1"/>
</dbReference>
<dbReference type="Proteomes" id="UP000821866">
    <property type="component" value="Chromosome 1"/>
</dbReference>
<dbReference type="Pfam" id="PF05199">
    <property type="entry name" value="GMC_oxred_C"/>
    <property type="match status" value="1"/>
</dbReference>
<name>A0A9J6EWX9_RHIMP</name>
<dbReference type="PANTHER" id="PTHR11552">
    <property type="entry name" value="GLUCOSE-METHANOL-CHOLINE GMC OXIDOREDUCTASE"/>
    <property type="match status" value="1"/>
</dbReference>
<comment type="similarity">
    <text evidence="1">Belongs to the GMC oxidoreductase family.</text>
</comment>
<dbReference type="GO" id="GO:0016614">
    <property type="term" value="F:oxidoreductase activity, acting on CH-OH group of donors"/>
    <property type="evidence" value="ECO:0007669"/>
    <property type="project" value="InterPro"/>
</dbReference>
<evidence type="ECO:0000313" key="4">
    <source>
        <dbReference type="Proteomes" id="UP000821866"/>
    </source>
</evidence>
<evidence type="ECO:0000259" key="2">
    <source>
        <dbReference type="Pfam" id="PF05199"/>
    </source>
</evidence>
<dbReference type="InterPro" id="IPR036188">
    <property type="entry name" value="FAD/NAD-bd_sf"/>
</dbReference>
<gene>
    <name evidence="3" type="ORF">HPB51_003451</name>
</gene>
<dbReference type="EMBL" id="JABSTU010000001">
    <property type="protein sequence ID" value="KAH8038858.1"/>
    <property type="molecule type" value="Genomic_DNA"/>
</dbReference>